<dbReference type="Pfam" id="PF03009">
    <property type="entry name" value="GDPD"/>
    <property type="match status" value="1"/>
</dbReference>
<organism evidence="2 3">
    <name type="scientific">Aureimonas pseudogalii</name>
    <dbReference type="NCBI Taxonomy" id="1744844"/>
    <lineage>
        <taxon>Bacteria</taxon>
        <taxon>Pseudomonadati</taxon>
        <taxon>Pseudomonadota</taxon>
        <taxon>Alphaproteobacteria</taxon>
        <taxon>Hyphomicrobiales</taxon>
        <taxon>Aurantimonadaceae</taxon>
        <taxon>Aureimonas</taxon>
    </lineage>
</organism>
<sequence>MTPMGTIDARWLEDRPIAHRGLHDAGRSIMENSVSAFQAAIDGGYAIECDIHLSRDRVPVVFHDETLLRMTGVEGRVRDTDAQALAELTLGGTPDAIPTLRSLLDLVAARVPLVIELKGLSADLDGEFIEIVAETIRGYPGALALMSFDEWLVEQAASVSLSVPFGLTAEGTRADVLKRHRVVFAGHCSFVSYNVHHLPNAFVDWIRDERHLPVISWTVRTPADVERSHRYADQMTFEGFVPS</sequence>
<comment type="caution">
    <text evidence="2">The sequence shown here is derived from an EMBL/GenBank/DDBJ whole genome shotgun (WGS) entry which is preliminary data.</text>
</comment>
<dbReference type="InterPro" id="IPR030395">
    <property type="entry name" value="GP_PDE_dom"/>
</dbReference>
<name>A0A7W6H539_9HYPH</name>
<dbReference type="SUPFAM" id="SSF51695">
    <property type="entry name" value="PLC-like phosphodiesterases"/>
    <property type="match status" value="1"/>
</dbReference>
<accession>A0A7W6H539</accession>
<dbReference type="PANTHER" id="PTHR46211">
    <property type="entry name" value="GLYCEROPHOSPHORYL DIESTER PHOSPHODIESTERASE"/>
    <property type="match status" value="1"/>
</dbReference>
<dbReference type="EMBL" id="JACIEK010000006">
    <property type="protein sequence ID" value="MBB3998703.1"/>
    <property type="molecule type" value="Genomic_DNA"/>
</dbReference>
<dbReference type="Gene3D" id="3.20.20.190">
    <property type="entry name" value="Phosphatidylinositol (PI) phosphodiesterase"/>
    <property type="match status" value="1"/>
</dbReference>
<feature type="domain" description="GP-PDE" evidence="1">
    <location>
        <begin position="14"/>
        <end position="243"/>
    </location>
</feature>
<proteinExistence type="predicted"/>
<dbReference type="InterPro" id="IPR017946">
    <property type="entry name" value="PLC-like_Pdiesterase_TIM-brl"/>
</dbReference>
<dbReference type="PANTHER" id="PTHR46211:SF1">
    <property type="entry name" value="GLYCEROPHOSPHODIESTER PHOSPHODIESTERASE, CYTOPLASMIC"/>
    <property type="match status" value="1"/>
</dbReference>
<dbReference type="GO" id="GO:0008081">
    <property type="term" value="F:phosphoric diester hydrolase activity"/>
    <property type="evidence" value="ECO:0007669"/>
    <property type="project" value="InterPro"/>
</dbReference>
<evidence type="ECO:0000313" key="2">
    <source>
        <dbReference type="EMBL" id="MBB3998703.1"/>
    </source>
</evidence>
<dbReference type="Proteomes" id="UP000542776">
    <property type="component" value="Unassembled WGS sequence"/>
</dbReference>
<dbReference type="PROSITE" id="PS51704">
    <property type="entry name" value="GP_PDE"/>
    <property type="match status" value="1"/>
</dbReference>
<reference evidence="2 3" key="1">
    <citation type="submission" date="2020-08" db="EMBL/GenBank/DDBJ databases">
        <title>Genomic Encyclopedia of Type Strains, Phase IV (KMG-IV): sequencing the most valuable type-strain genomes for metagenomic binning, comparative biology and taxonomic classification.</title>
        <authorList>
            <person name="Goeker M."/>
        </authorList>
    </citation>
    <scope>NUCLEOTIDE SEQUENCE [LARGE SCALE GENOMIC DNA]</scope>
    <source>
        <strain evidence="2 3">DSM 102238</strain>
    </source>
</reference>
<gene>
    <name evidence="2" type="ORF">GGR04_002551</name>
</gene>
<evidence type="ECO:0000259" key="1">
    <source>
        <dbReference type="PROSITE" id="PS51704"/>
    </source>
</evidence>
<keyword evidence="3" id="KW-1185">Reference proteome</keyword>
<dbReference type="AlphaFoldDB" id="A0A7W6H539"/>
<evidence type="ECO:0000313" key="3">
    <source>
        <dbReference type="Proteomes" id="UP000542776"/>
    </source>
</evidence>
<protein>
    <submittedName>
        <fullName evidence="2">Glycerophosphoryl diester phosphodiesterase</fullName>
    </submittedName>
</protein>
<dbReference type="GO" id="GO:0006629">
    <property type="term" value="P:lipid metabolic process"/>
    <property type="evidence" value="ECO:0007669"/>
    <property type="project" value="InterPro"/>
</dbReference>